<dbReference type="Gene3D" id="3.30.300.30">
    <property type="match status" value="1"/>
</dbReference>
<dbReference type="PANTHER" id="PTHR43201">
    <property type="entry name" value="ACYL-COA SYNTHETASE"/>
    <property type="match status" value="1"/>
</dbReference>
<evidence type="ECO:0000259" key="3">
    <source>
        <dbReference type="Pfam" id="PF00501"/>
    </source>
</evidence>
<dbReference type="PROSITE" id="PS00455">
    <property type="entry name" value="AMP_BINDING"/>
    <property type="match status" value="1"/>
</dbReference>
<dbReference type="OrthoDB" id="56621at2"/>
<evidence type="ECO:0000256" key="1">
    <source>
        <dbReference type="ARBA" id="ARBA00006432"/>
    </source>
</evidence>
<dbReference type="InterPro" id="IPR042099">
    <property type="entry name" value="ANL_N_sf"/>
</dbReference>
<keyword evidence="2" id="KW-0436">Ligase</keyword>
<feature type="domain" description="AMP-binding enzyme C-terminal" evidence="4">
    <location>
        <begin position="462"/>
        <end position="537"/>
    </location>
</feature>
<dbReference type="InterPro" id="IPR020845">
    <property type="entry name" value="AMP-binding_CS"/>
</dbReference>
<reference evidence="5 6" key="1">
    <citation type="submission" date="2014-05" db="EMBL/GenBank/DDBJ databases">
        <title>Draft genome sequence of Amycolatopsis rifamycinica DSM 46095.</title>
        <authorList>
            <person name="Lal R."/>
            <person name="Saxena A."/>
            <person name="Kumari R."/>
            <person name="Mukherjee U."/>
            <person name="Singh P."/>
            <person name="Sangwan N."/>
            <person name="Mahato N.K."/>
        </authorList>
    </citation>
    <scope>NUCLEOTIDE SEQUENCE [LARGE SCALE GENOMIC DNA]</scope>
    <source>
        <strain evidence="5 6">DSM 46095</strain>
    </source>
</reference>
<dbReference type="InterPro" id="IPR000873">
    <property type="entry name" value="AMP-dep_synth/lig_dom"/>
</dbReference>
<evidence type="ECO:0000259" key="4">
    <source>
        <dbReference type="Pfam" id="PF13193"/>
    </source>
</evidence>
<dbReference type="AlphaFoldDB" id="A0A066U5B6"/>
<dbReference type="EMBL" id="JMQI01000055">
    <property type="protein sequence ID" value="KDN19309.1"/>
    <property type="molecule type" value="Genomic_DNA"/>
</dbReference>
<protein>
    <submittedName>
        <fullName evidence="5">Acyl-CoA synthetase</fullName>
    </submittedName>
</protein>
<gene>
    <name evidence="5" type="ORF">DV20_27015</name>
</gene>
<dbReference type="SUPFAM" id="SSF56801">
    <property type="entry name" value="Acetyl-CoA synthetase-like"/>
    <property type="match status" value="1"/>
</dbReference>
<dbReference type="Pfam" id="PF13193">
    <property type="entry name" value="AMP-binding_C"/>
    <property type="match status" value="1"/>
</dbReference>
<dbReference type="InterPro" id="IPR045851">
    <property type="entry name" value="AMP-bd_C_sf"/>
</dbReference>
<organism evidence="5 6">
    <name type="scientific">Amycolatopsis rifamycinica</name>
    <dbReference type="NCBI Taxonomy" id="287986"/>
    <lineage>
        <taxon>Bacteria</taxon>
        <taxon>Bacillati</taxon>
        <taxon>Actinomycetota</taxon>
        <taxon>Actinomycetes</taxon>
        <taxon>Pseudonocardiales</taxon>
        <taxon>Pseudonocardiaceae</taxon>
        <taxon>Amycolatopsis</taxon>
    </lineage>
</organism>
<feature type="domain" description="AMP-dependent synthetase/ligase" evidence="3">
    <location>
        <begin position="58"/>
        <end position="414"/>
    </location>
</feature>
<dbReference type="CDD" id="cd04433">
    <property type="entry name" value="AFD_class_I"/>
    <property type="match status" value="1"/>
</dbReference>
<dbReference type="Pfam" id="PF00501">
    <property type="entry name" value="AMP-binding"/>
    <property type="match status" value="1"/>
</dbReference>
<dbReference type="InterPro" id="IPR025110">
    <property type="entry name" value="AMP-bd_C"/>
</dbReference>
<dbReference type="GO" id="GO:0006631">
    <property type="term" value="P:fatty acid metabolic process"/>
    <property type="evidence" value="ECO:0007669"/>
    <property type="project" value="TreeGrafter"/>
</dbReference>
<dbReference type="FunFam" id="3.30.300.30:FF:000008">
    <property type="entry name" value="2,3-dihydroxybenzoate-AMP ligase"/>
    <property type="match status" value="1"/>
</dbReference>
<dbReference type="STRING" id="287986.DV20_27015"/>
<name>A0A066U5B6_9PSEU</name>
<evidence type="ECO:0000256" key="2">
    <source>
        <dbReference type="ARBA" id="ARBA00022598"/>
    </source>
</evidence>
<sequence length="544" mass="58656">MSLVALATTVADKVTETVRSVDVMRRAGLVPFPRLDEGVRSLVALRKFGPFAGANHISARRDPAAVGIVDELGPLTYKQLDDQSNALARAWSERGIEPGQVVAALCRDHRGLVITMAASGKLGVRLLLMNTGFAKPQLADVAQREGVTAIVYDQEFTGLLDAIPDGVARYLAWVDPGSDLTDRTVPVLDEIIASTDDRPWPAPAKPGGFVLLTSGTTGTPKGAPRPHTSALASAQFLDRIPLRSNEATYMGAPLFHGTGLSQFILSFALGSKVVMRRKFHPEEALRGVAEHRCTALVLVPTMLQRIVDLPKEVRQKYDTSSLRIIFVAGSALSPDLGNRANEAFGPVVHNLYGSTEVAVATVATPEDWAKAPGTVGRAPVGCKVALYDEKGRKVTEPHVTGRVFVGSGLSFGGYTDGRHKEIIDGLLSSGDVGHFDEDGLLFIDGRDDEMIVSGGENVFPIEVENLLVEREDVIEAAVIGVEDPEFGQRLKAFVVRAEGADLDADGIRDYVKANLARYKVPRDVEFLEELPRNATGKVLRTKLR</sequence>
<comment type="similarity">
    <text evidence="1">Belongs to the ATP-dependent AMP-binding enzyme family.</text>
</comment>
<dbReference type="GO" id="GO:0031956">
    <property type="term" value="F:medium-chain fatty acid-CoA ligase activity"/>
    <property type="evidence" value="ECO:0007669"/>
    <property type="project" value="TreeGrafter"/>
</dbReference>
<dbReference type="Gene3D" id="3.40.50.12780">
    <property type="entry name" value="N-terminal domain of ligase-like"/>
    <property type="match status" value="1"/>
</dbReference>
<keyword evidence="6" id="KW-1185">Reference proteome</keyword>
<accession>A0A066U5B6</accession>
<dbReference type="eggNOG" id="COG0318">
    <property type="taxonomic scope" value="Bacteria"/>
</dbReference>
<proteinExistence type="inferred from homology"/>
<dbReference type="Proteomes" id="UP000027345">
    <property type="component" value="Unassembled WGS sequence"/>
</dbReference>
<dbReference type="RefSeq" id="WP_043784795.1">
    <property type="nucleotide sequence ID" value="NZ_JMQI01000055.1"/>
</dbReference>
<comment type="caution">
    <text evidence="5">The sequence shown here is derived from an EMBL/GenBank/DDBJ whole genome shotgun (WGS) entry which is preliminary data.</text>
</comment>
<evidence type="ECO:0000313" key="6">
    <source>
        <dbReference type="Proteomes" id="UP000027345"/>
    </source>
</evidence>
<evidence type="ECO:0000313" key="5">
    <source>
        <dbReference type="EMBL" id="KDN19309.1"/>
    </source>
</evidence>
<dbReference type="PANTHER" id="PTHR43201:SF5">
    <property type="entry name" value="MEDIUM-CHAIN ACYL-COA LIGASE ACSF2, MITOCHONDRIAL"/>
    <property type="match status" value="1"/>
</dbReference>